<organism evidence="1">
    <name type="scientific">Amphimedon queenslandica</name>
    <name type="common">Sponge</name>
    <dbReference type="NCBI Taxonomy" id="400682"/>
    <lineage>
        <taxon>Eukaryota</taxon>
        <taxon>Metazoa</taxon>
        <taxon>Porifera</taxon>
        <taxon>Demospongiae</taxon>
        <taxon>Heteroscleromorpha</taxon>
        <taxon>Haplosclerida</taxon>
        <taxon>Niphatidae</taxon>
        <taxon>Amphimedon</taxon>
    </lineage>
</organism>
<reference evidence="1" key="1">
    <citation type="submission" date="2017-05" db="UniProtKB">
        <authorList>
            <consortium name="EnsemblMetazoa"/>
        </authorList>
    </citation>
    <scope>IDENTIFICATION</scope>
</reference>
<dbReference type="InParanoid" id="A0A1X7UIJ8"/>
<protein>
    <recommendedName>
        <fullName evidence="2">Protein Lines N-terminal domain-containing protein</fullName>
    </recommendedName>
</protein>
<evidence type="ECO:0000313" key="1">
    <source>
        <dbReference type="EnsemblMetazoa" id="Aqu2.1.27789_001"/>
    </source>
</evidence>
<dbReference type="AlphaFoldDB" id="A0A1X7UIJ8"/>
<sequence>MAESLYNALLAKRSEPAFRGKGAPGCDIKSVLLPIHGGTDDRDQLLLKLSIIRQLYARQVLLEEDAVSLMNDVTYQLVKLLQNVDRLIVYEAEKASVAVLSNQNCTVKIVKDTLIMLTQQMLRKEERTTEYEMVYSLQLLTELLKAIRKENKTPLTIAKKDCCFMVLSSCWNQLFKKIVSPLLSSPPLPRVDVCKMAATVDQSLLQLLLLMIEILKHSNIETPILHSFQSPLILGDISQAVQSSFSLICYTKLCDLFRKHLLLLDDEGGVGSPLLILDLFMNHYVSSHNVFIDDWFTRQYDQISDTSSIEYSIVDTYIRKSLLISLQLATQDVTDLVHERLLFKPVQRFMQYLREVSLKKGESYINVLLQLISEQDTCLVETLTYSLKLTELQQERGSSELILNIHELFISFLDSITYDESTLIDFIIDTDTRFDSFLNSYLQHSNKNGGNALAQYCTERSKNEESTVQLVDYSDSEDDEQIESTRCEVMLTRLRDKLIKLEKQSVIPAGKLPTVFPELISTCHHNGTN</sequence>
<evidence type="ECO:0008006" key="2">
    <source>
        <dbReference type="Google" id="ProtNLM"/>
    </source>
</evidence>
<proteinExistence type="predicted"/>
<accession>A0A1X7UIJ8</accession>
<dbReference type="EnsemblMetazoa" id="Aqu2.1.27789_001">
    <property type="protein sequence ID" value="Aqu2.1.27789_001"/>
    <property type="gene ID" value="Aqu2.1.27789"/>
</dbReference>
<name>A0A1X7UIJ8_AMPQE</name>